<keyword evidence="1" id="KW-0732">Signal</keyword>
<dbReference type="InterPro" id="IPR013108">
    <property type="entry name" value="Amidohydro_3"/>
</dbReference>
<dbReference type="Pfam" id="PF07969">
    <property type="entry name" value="Amidohydro_3"/>
    <property type="match status" value="1"/>
</dbReference>
<keyword evidence="4" id="KW-1185">Reference proteome</keyword>
<dbReference type="SUPFAM" id="SSF51338">
    <property type="entry name" value="Composite domain of metallo-dependent hydrolases"/>
    <property type="match status" value="1"/>
</dbReference>
<dbReference type="AlphaFoldDB" id="A0A1H2F4S5"/>
<dbReference type="PANTHER" id="PTHR22642">
    <property type="entry name" value="IMIDAZOLONEPROPIONASE"/>
    <property type="match status" value="1"/>
</dbReference>
<evidence type="ECO:0000313" key="4">
    <source>
        <dbReference type="Proteomes" id="UP000243232"/>
    </source>
</evidence>
<gene>
    <name evidence="3" type="ORF">SAMN05216296_1322</name>
</gene>
<dbReference type="InterPro" id="IPR032466">
    <property type="entry name" value="Metal_Hydrolase"/>
</dbReference>
<accession>A0A1H2F4S5</accession>
<feature type="domain" description="Amidohydrolase 3" evidence="2">
    <location>
        <begin position="75"/>
        <end position="555"/>
    </location>
</feature>
<feature type="signal peptide" evidence="1">
    <location>
        <begin position="1"/>
        <end position="26"/>
    </location>
</feature>
<evidence type="ECO:0000259" key="2">
    <source>
        <dbReference type="Pfam" id="PF07969"/>
    </source>
</evidence>
<dbReference type="PANTHER" id="PTHR22642:SF2">
    <property type="entry name" value="PROTEIN LONG AFTER FAR-RED 3"/>
    <property type="match status" value="1"/>
</dbReference>
<dbReference type="Gene3D" id="2.30.40.10">
    <property type="entry name" value="Urease, subunit C, domain 1"/>
    <property type="match status" value="1"/>
</dbReference>
<feature type="chain" id="PRO_5009273639" description="Amidohydrolase 3 domain-containing protein" evidence="1">
    <location>
        <begin position="27"/>
        <end position="563"/>
    </location>
</feature>
<dbReference type="RefSeq" id="WP_090193659.1">
    <property type="nucleotide sequence ID" value="NZ_LT629785.1"/>
</dbReference>
<evidence type="ECO:0000313" key="3">
    <source>
        <dbReference type="EMBL" id="SDU02339.1"/>
    </source>
</evidence>
<evidence type="ECO:0000256" key="1">
    <source>
        <dbReference type="SAM" id="SignalP"/>
    </source>
</evidence>
<name>A0A1H2F4S5_9PSED</name>
<dbReference type="Proteomes" id="UP000243232">
    <property type="component" value="Chromosome I"/>
</dbReference>
<protein>
    <recommendedName>
        <fullName evidence="2">Amidohydrolase 3 domain-containing protein</fullName>
    </recommendedName>
</protein>
<dbReference type="CDD" id="cd01300">
    <property type="entry name" value="YtcJ_like"/>
    <property type="match status" value="1"/>
</dbReference>
<dbReference type="Gene3D" id="3.20.20.140">
    <property type="entry name" value="Metal-dependent hydrolases"/>
    <property type="match status" value="1"/>
</dbReference>
<dbReference type="InterPro" id="IPR033932">
    <property type="entry name" value="YtcJ-like"/>
</dbReference>
<dbReference type="InterPro" id="IPR011059">
    <property type="entry name" value="Metal-dep_hydrolase_composite"/>
</dbReference>
<dbReference type="SUPFAM" id="SSF51556">
    <property type="entry name" value="Metallo-dependent hydrolases"/>
    <property type="match status" value="1"/>
</dbReference>
<sequence>MQHKPLRLVCLTLITLLLGACPADNGADLIIHGGPILTVNATDQVVEAIAVRDGLILAAGSVAKIMPLKSPSTTVIDLHGKTLMPGFIAAHEHPALSAVFQGAIDLSGFTYKSNDEVWAALRQAVSEAAKGQWIYAGGLDPILTSDLTVPMRQALDEIAPDNPLVLVSQTMHSYWANSLAFAEAGITRDTPDPGPGAYYEHDRNGELSGFIAEGRAAMPLLKELKSPWGLLGRYADVLNGLQANGFTSVASLGYNVPPLMARFVASKNFQPRIRQFFYLVEDEVGYLPAKPDTDNDYFRILGIKLWHDGSPYTGSMFTSSPYLDSPLAKTLGIPPGSRGEAMLSEQDLQSKIRQYTADGWQVAIHSQGDASMRAVVHAISAAGPLSGQLPVLRIEHAVELPLDRLPALARLQVPVSFHINHILYYGDALQNSIIGRHMAQQVLPVSSALASGLRPTLHADSPMFPPEPFSLMQTAMTRQTSSGQQLNPREAINIQQALRAMTINGAYQLRIEDRAGSLEPGKWADLLVVDRNPYATPAAELDQLQVEAVYLAGKQQFSRAGNN</sequence>
<dbReference type="Gene3D" id="3.10.310.70">
    <property type="match status" value="1"/>
</dbReference>
<dbReference type="PROSITE" id="PS51257">
    <property type="entry name" value="PROKAR_LIPOPROTEIN"/>
    <property type="match status" value="1"/>
</dbReference>
<dbReference type="EMBL" id="LT629785">
    <property type="protein sequence ID" value="SDU02339.1"/>
    <property type="molecule type" value="Genomic_DNA"/>
</dbReference>
<reference evidence="4" key="1">
    <citation type="submission" date="2016-10" db="EMBL/GenBank/DDBJ databases">
        <authorList>
            <person name="Varghese N."/>
            <person name="Submissions S."/>
        </authorList>
    </citation>
    <scope>NUCLEOTIDE SEQUENCE [LARGE SCALE GENOMIC DNA]</scope>
    <source>
        <strain evidence="4">DSM 17875</strain>
    </source>
</reference>
<organism evidence="3 4">
    <name type="scientific">Pseudomonas pohangensis</name>
    <dbReference type="NCBI Taxonomy" id="364197"/>
    <lineage>
        <taxon>Bacteria</taxon>
        <taxon>Pseudomonadati</taxon>
        <taxon>Pseudomonadota</taxon>
        <taxon>Gammaproteobacteria</taxon>
        <taxon>Pseudomonadales</taxon>
        <taxon>Pseudomonadaceae</taxon>
        <taxon>Pseudomonas</taxon>
    </lineage>
</organism>
<dbReference type="OrthoDB" id="9031471at2"/>
<dbReference type="STRING" id="364197.SAMN05216296_1322"/>
<proteinExistence type="predicted"/>
<dbReference type="GO" id="GO:0016810">
    <property type="term" value="F:hydrolase activity, acting on carbon-nitrogen (but not peptide) bonds"/>
    <property type="evidence" value="ECO:0007669"/>
    <property type="project" value="InterPro"/>
</dbReference>